<evidence type="ECO:0000313" key="2">
    <source>
        <dbReference type="EMBL" id="KAK0739310.1"/>
    </source>
</evidence>
<protein>
    <submittedName>
        <fullName evidence="2">Uncharacterized protein</fullName>
    </submittedName>
</protein>
<name>A0AA40EGN2_9PEZI</name>
<dbReference type="AlphaFoldDB" id="A0AA40EGN2"/>
<dbReference type="EMBL" id="JAUKTV010000004">
    <property type="protein sequence ID" value="KAK0739310.1"/>
    <property type="molecule type" value="Genomic_DNA"/>
</dbReference>
<comment type="caution">
    <text evidence="2">The sequence shown here is derived from an EMBL/GenBank/DDBJ whole genome shotgun (WGS) entry which is preliminary data.</text>
</comment>
<reference evidence="2" key="1">
    <citation type="submission" date="2023-06" db="EMBL/GenBank/DDBJ databases">
        <title>Genome-scale phylogeny and comparative genomics of the fungal order Sordariales.</title>
        <authorList>
            <consortium name="Lawrence Berkeley National Laboratory"/>
            <person name="Hensen N."/>
            <person name="Bonometti L."/>
            <person name="Westerberg I."/>
            <person name="Brannstrom I.O."/>
            <person name="Guillou S."/>
            <person name="Cros-Aarteil S."/>
            <person name="Calhoun S."/>
            <person name="Haridas S."/>
            <person name="Kuo A."/>
            <person name="Mondo S."/>
            <person name="Pangilinan J."/>
            <person name="Riley R."/>
            <person name="Labutti K."/>
            <person name="Andreopoulos B."/>
            <person name="Lipzen A."/>
            <person name="Chen C."/>
            <person name="Yanf M."/>
            <person name="Daum C."/>
            <person name="Ng V."/>
            <person name="Clum A."/>
            <person name="Steindorff A."/>
            <person name="Ohm R."/>
            <person name="Martin F."/>
            <person name="Silar P."/>
            <person name="Natvig D."/>
            <person name="Lalanne C."/>
            <person name="Gautier V."/>
            <person name="Ament-Velasquez S.L."/>
            <person name="Kruys A."/>
            <person name="Hutchinson M.I."/>
            <person name="Powell A.J."/>
            <person name="Barry K."/>
            <person name="Miller A.N."/>
            <person name="Grigoriev I.V."/>
            <person name="Debuchy R."/>
            <person name="Gladieux P."/>
            <person name="Thoren M.H."/>
            <person name="Johannesson H."/>
        </authorList>
    </citation>
    <scope>NUCLEOTIDE SEQUENCE</scope>
    <source>
        <strain evidence="2">CBS 540.89</strain>
    </source>
</reference>
<sequence length="63" mass="6674">MSNNPNSGSAAPFPGTVPGTIPDTVPVDPSTLSDEANEPHAKICLIKMTWNWNTVDSCFLAES</sequence>
<keyword evidence="3" id="KW-1185">Reference proteome</keyword>
<accession>A0AA40EGN2</accession>
<dbReference type="Proteomes" id="UP001172159">
    <property type="component" value="Unassembled WGS sequence"/>
</dbReference>
<evidence type="ECO:0000313" key="3">
    <source>
        <dbReference type="Proteomes" id="UP001172159"/>
    </source>
</evidence>
<feature type="region of interest" description="Disordered" evidence="1">
    <location>
        <begin position="1"/>
        <end position="36"/>
    </location>
</feature>
<gene>
    <name evidence="2" type="ORF">B0T21DRAFT_362352</name>
</gene>
<proteinExistence type="predicted"/>
<organism evidence="2 3">
    <name type="scientific">Apiosordaria backusii</name>
    <dbReference type="NCBI Taxonomy" id="314023"/>
    <lineage>
        <taxon>Eukaryota</taxon>
        <taxon>Fungi</taxon>
        <taxon>Dikarya</taxon>
        <taxon>Ascomycota</taxon>
        <taxon>Pezizomycotina</taxon>
        <taxon>Sordariomycetes</taxon>
        <taxon>Sordariomycetidae</taxon>
        <taxon>Sordariales</taxon>
        <taxon>Lasiosphaeriaceae</taxon>
        <taxon>Apiosordaria</taxon>
    </lineage>
</organism>
<evidence type="ECO:0000256" key="1">
    <source>
        <dbReference type="SAM" id="MobiDB-lite"/>
    </source>
</evidence>